<proteinExistence type="predicted"/>
<evidence type="ECO:0000313" key="2">
    <source>
        <dbReference type="Proteomes" id="UP000515823"/>
    </source>
</evidence>
<dbReference type="Proteomes" id="UP000515823">
    <property type="component" value="Chromosome"/>
</dbReference>
<reference evidence="1 2" key="1">
    <citation type="submission" date="2020-08" db="EMBL/GenBank/DDBJ databases">
        <authorList>
            <person name="Liu C."/>
            <person name="Sun Q."/>
        </authorList>
    </citation>
    <scope>NUCLEOTIDE SEQUENCE [LARGE SCALE GENOMIC DNA]</scope>
    <source>
        <strain evidence="1 2">NSJ-38</strain>
    </source>
</reference>
<dbReference type="InterPro" id="IPR038495">
    <property type="entry name" value="ATPase_E_C"/>
</dbReference>
<evidence type="ECO:0008006" key="3">
    <source>
        <dbReference type="Google" id="ProtNLM"/>
    </source>
</evidence>
<sequence>MTTEEKLQQFRNRSMEDARARGNAIFHDYADALDKIYEEHVADVGVQTEAQIRTETEQLKREANKQLFQAQMDIKRELSQVEADLRAQLFSEVSGALERFMDTKEYEDFLIRRINRAKKYAGDQNLIVYIDPADSHRSRALEAATGVHLTMSQELFGGGIRAVLPDRRILLDYSFKTLLEKEKENFSFEGGISHE</sequence>
<dbReference type="SUPFAM" id="SSF160527">
    <property type="entry name" value="V-type ATPase subunit E-like"/>
    <property type="match status" value="1"/>
</dbReference>
<accession>A0A7G9G0U8</accession>
<keyword evidence="2" id="KW-1185">Reference proteome</keyword>
<dbReference type="KEGG" id="qdo:H9Q78_07980"/>
<dbReference type="AlphaFoldDB" id="A0A7G9G0U8"/>
<name>A0A7G9G0U8_9FIRM</name>
<dbReference type="EMBL" id="CP060634">
    <property type="protein sequence ID" value="QNM04430.1"/>
    <property type="molecule type" value="Genomic_DNA"/>
</dbReference>
<gene>
    <name evidence="1" type="ORF">H9Q78_07980</name>
</gene>
<dbReference type="Gene3D" id="3.30.2320.30">
    <property type="entry name" value="ATP synthase, E subunit, C-terminal"/>
    <property type="match status" value="1"/>
</dbReference>
<evidence type="ECO:0000313" key="1">
    <source>
        <dbReference type="EMBL" id="QNM04430.1"/>
    </source>
</evidence>
<dbReference type="RefSeq" id="WP_249300799.1">
    <property type="nucleotide sequence ID" value="NZ_CP060634.1"/>
</dbReference>
<organism evidence="1 2">
    <name type="scientific">Qiania dongpingensis</name>
    <dbReference type="NCBI Taxonomy" id="2763669"/>
    <lineage>
        <taxon>Bacteria</taxon>
        <taxon>Bacillati</taxon>
        <taxon>Bacillota</taxon>
        <taxon>Clostridia</taxon>
        <taxon>Lachnospirales</taxon>
        <taxon>Lachnospiraceae</taxon>
        <taxon>Qiania</taxon>
    </lineage>
</organism>
<protein>
    <recommendedName>
        <fullName evidence="3">V-type ATP synthase subunit E</fullName>
    </recommendedName>
</protein>